<dbReference type="GO" id="GO:0003824">
    <property type="term" value="F:catalytic activity"/>
    <property type="evidence" value="ECO:0007669"/>
    <property type="project" value="InterPro"/>
</dbReference>
<organism evidence="1 2">
    <name type="scientific">Mesorhizobium plurifarium</name>
    <dbReference type="NCBI Taxonomy" id="69974"/>
    <lineage>
        <taxon>Bacteria</taxon>
        <taxon>Pseudomonadati</taxon>
        <taxon>Pseudomonadota</taxon>
        <taxon>Alphaproteobacteria</taxon>
        <taxon>Hyphomicrobiales</taxon>
        <taxon>Phyllobacteriaceae</taxon>
        <taxon>Mesorhizobium</taxon>
    </lineage>
</organism>
<proteinExistence type="predicted"/>
<accession>A0A090DVX2</accession>
<dbReference type="AlphaFoldDB" id="A0A090DVX2"/>
<dbReference type="Gene3D" id="3.20.20.360">
    <property type="entry name" value="Malate synthase, domain 3"/>
    <property type="match status" value="1"/>
</dbReference>
<dbReference type="InterPro" id="IPR046363">
    <property type="entry name" value="MS_N_TIM-barrel_dom"/>
</dbReference>
<dbReference type="Proteomes" id="UP000045285">
    <property type="component" value="Unassembled WGS sequence"/>
</dbReference>
<protein>
    <submittedName>
        <fullName evidence="1">Uncharacterized protein</fullName>
    </submittedName>
</protein>
<evidence type="ECO:0000313" key="1">
    <source>
        <dbReference type="EMBL" id="CDX21151.1"/>
    </source>
</evidence>
<sequence>MNDRIDIARLVQELHDFAAVEVAPWTGIDPKEFWTGFANILAELGSRKKQRSACEV</sequence>
<dbReference type="SUPFAM" id="SSF51645">
    <property type="entry name" value="Malate synthase G"/>
    <property type="match status" value="1"/>
</dbReference>
<dbReference type="InterPro" id="IPR011076">
    <property type="entry name" value="Malate_synth_sf"/>
</dbReference>
<gene>
    <name evidence="1" type="ORF">MPL3356_340203</name>
</gene>
<evidence type="ECO:0000313" key="2">
    <source>
        <dbReference type="Proteomes" id="UP000045285"/>
    </source>
</evidence>
<dbReference type="EMBL" id="CCMZ01000028">
    <property type="protein sequence ID" value="CDX21151.1"/>
    <property type="molecule type" value="Genomic_DNA"/>
</dbReference>
<keyword evidence="2" id="KW-1185">Reference proteome</keyword>
<reference evidence="2" key="1">
    <citation type="submission" date="2014-08" db="EMBL/GenBank/DDBJ databases">
        <authorList>
            <person name="Moulin L."/>
        </authorList>
    </citation>
    <scope>NUCLEOTIDE SEQUENCE [LARGE SCALE GENOMIC DNA]</scope>
</reference>
<name>A0A090DVX2_MESPL</name>